<dbReference type="Proteomes" id="UP001222680">
    <property type="component" value="Chromosome"/>
</dbReference>
<dbReference type="InterPro" id="IPR018961">
    <property type="entry name" value="DnaJ_homolog_subfam-C_membr-28"/>
</dbReference>
<dbReference type="EMBL" id="CP092014">
    <property type="protein sequence ID" value="WFN97427.1"/>
    <property type="molecule type" value="Genomic_DNA"/>
</dbReference>
<sequence length="114" mass="12785">MSIIDDWPERHIAAAQARGELFALPGEGRPLILDDDSRIPAGLRSDILLLKNAGCQPSLLDMLQEIDGDHPDYRVLSKRLTLLELNLQQVSIDITFLRGIYGEPQRRQLIPTGE</sequence>
<gene>
    <name evidence="2" type="ORF">MAY91_05130</name>
</gene>
<keyword evidence="3" id="KW-1185">Reference proteome</keyword>
<protein>
    <submittedName>
        <fullName evidence="2">DUF1992 domain-containing protein</fullName>
    </submittedName>
</protein>
<evidence type="ECO:0000313" key="3">
    <source>
        <dbReference type="Proteomes" id="UP001222680"/>
    </source>
</evidence>
<proteinExistence type="predicted"/>
<organism evidence="2 3">
    <name type="scientific">Edwardsiella ictaluri</name>
    <dbReference type="NCBI Taxonomy" id="67780"/>
    <lineage>
        <taxon>Bacteria</taxon>
        <taxon>Pseudomonadati</taxon>
        <taxon>Pseudomonadota</taxon>
        <taxon>Gammaproteobacteria</taxon>
        <taxon>Enterobacterales</taxon>
        <taxon>Hafniaceae</taxon>
        <taxon>Edwardsiella</taxon>
    </lineage>
</organism>
<dbReference type="Pfam" id="PF09350">
    <property type="entry name" value="DJC28_CD"/>
    <property type="match status" value="1"/>
</dbReference>
<evidence type="ECO:0000259" key="1">
    <source>
        <dbReference type="Pfam" id="PF09350"/>
    </source>
</evidence>
<dbReference type="RefSeq" id="WP_015872762.1">
    <property type="nucleotide sequence ID" value="NZ_AP028097.1"/>
</dbReference>
<reference evidence="2 3" key="1">
    <citation type="submission" date="2022-02" db="EMBL/GenBank/DDBJ databases">
        <title>Phenotypic, genotypic and serological characterization of Edwardsiella ictaluri from catfish and ornamental fish species.</title>
        <authorList>
            <person name="Rose D."/>
            <person name="Tekedar H.C."/>
            <person name="Waldbieser G.C."/>
            <person name="Aarattuthodi S."/>
            <person name="Griffin M.J."/>
        </authorList>
    </citation>
    <scope>NUCLEOTIDE SEQUENCE [LARGE SCALE GENOMIC DNA]</scope>
    <source>
        <strain evidence="2 3">13 TAL-140 K3</strain>
    </source>
</reference>
<evidence type="ECO:0000313" key="2">
    <source>
        <dbReference type="EMBL" id="WFN97427.1"/>
    </source>
</evidence>
<dbReference type="GeneID" id="69540410"/>
<name>A0ABY8GJD7_EDWIC</name>
<feature type="domain" description="DnaJ homologue subfamily C member 28 conserved" evidence="1">
    <location>
        <begin position="7"/>
        <end position="68"/>
    </location>
</feature>
<accession>A0ABY8GJD7</accession>